<gene>
    <name evidence="2" type="ORF">KEM10_20390</name>
</gene>
<evidence type="ECO:0000259" key="1">
    <source>
        <dbReference type="PROSITE" id="PS50851"/>
    </source>
</evidence>
<accession>A0ABS5K0J2</accession>
<dbReference type="InterPro" id="IPR036061">
    <property type="entry name" value="CheW-like_dom_sf"/>
</dbReference>
<proteinExistence type="predicted"/>
<dbReference type="Gene3D" id="2.30.30.40">
    <property type="entry name" value="SH3 Domains"/>
    <property type="match status" value="1"/>
</dbReference>
<dbReference type="SMART" id="SM00260">
    <property type="entry name" value="CheW"/>
    <property type="match status" value="1"/>
</dbReference>
<dbReference type="Pfam" id="PF01584">
    <property type="entry name" value="CheW"/>
    <property type="match status" value="1"/>
</dbReference>
<dbReference type="PANTHER" id="PTHR22617:SF23">
    <property type="entry name" value="CHEMOTAXIS PROTEIN CHEW"/>
    <property type="match status" value="1"/>
</dbReference>
<reference evidence="2 3" key="1">
    <citation type="journal article" date="2015" name="Int. J. Syst. Evol. Microbiol.">
        <title>Carboxylicivirga linearis sp. nov., isolated from a sea cucumber culture pond.</title>
        <authorList>
            <person name="Wang F.Q."/>
            <person name="Zhou Y.X."/>
            <person name="Lin X.Z."/>
            <person name="Chen G.J."/>
            <person name="Du Z.J."/>
        </authorList>
    </citation>
    <scope>NUCLEOTIDE SEQUENCE [LARGE SCALE GENOMIC DNA]</scope>
    <source>
        <strain evidence="2 3">FB218</strain>
    </source>
</reference>
<keyword evidence="3" id="KW-1185">Reference proteome</keyword>
<protein>
    <submittedName>
        <fullName evidence="2">Chemotaxis protein CheW</fullName>
    </submittedName>
</protein>
<organism evidence="2 3">
    <name type="scientific">Carboxylicivirga linearis</name>
    <dbReference type="NCBI Taxonomy" id="1628157"/>
    <lineage>
        <taxon>Bacteria</taxon>
        <taxon>Pseudomonadati</taxon>
        <taxon>Bacteroidota</taxon>
        <taxon>Bacteroidia</taxon>
        <taxon>Marinilabiliales</taxon>
        <taxon>Marinilabiliaceae</taxon>
        <taxon>Carboxylicivirga</taxon>
    </lineage>
</organism>
<dbReference type="PROSITE" id="PS50851">
    <property type="entry name" value="CHEW"/>
    <property type="match status" value="1"/>
</dbReference>
<dbReference type="Proteomes" id="UP000708576">
    <property type="component" value="Unassembled WGS sequence"/>
</dbReference>
<dbReference type="EMBL" id="JAGUCO010000027">
    <property type="protein sequence ID" value="MBS2100657.1"/>
    <property type="molecule type" value="Genomic_DNA"/>
</dbReference>
<comment type="caution">
    <text evidence="2">The sequence shown here is derived from an EMBL/GenBank/DDBJ whole genome shotgun (WGS) entry which is preliminary data.</text>
</comment>
<dbReference type="SUPFAM" id="SSF50341">
    <property type="entry name" value="CheW-like"/>
    <property type="match status" value="1"/>
</dbReference>
<dbReference type="RefSeq" id="WP_212218935.1">
    <property type="nucleotide sequence ID" value="NZ_JAGUCO010000027.1"/>
</dbReference>
<evidence type="ECO:0000313" key="3">
    <source>
        <dbReference type="Proteomes" id="UP000708576"/>
    </source>
</evidence>
<sequence length="163" mass="18332">MNNTISNSYLLFRLQEELFAVSVHKVLEIIETGDEHHITHLPKAASSIAGVVNFRGDVIPVVNSRLKFDMDNYSEGEKFVVIILNLQINEQEHVVGLKADKVVDVIEIKNEDVKPIPEVGQGYNSDYIEGVVNRANKFIMLLNLENAISSNEIVKLKEDTVED</sequence>
<dbReference type="Gene3D" id="2.40.50.180">
    <property type="entry name" value="CheA-289, Domain 4"/>
    <property type="match status" value="1"/>
</dbReference>
<evidence type="ECO:0000313" key="2">
    <source>
        <dbReference type="EMBL" id="MBS2100657.1"/>
    </source>
</evidence>
<feature type="domain" description="CheW-like" evidence="1">
    <location>
        <begin position="6"/>
        <end position="153"/>
    </location>
</feature>
<name>A0ABS5K0J2_9BACT</name>
<dbReference type="PANTHER" id="PTHR22617">
    <property type="entry name" value="CHEMOTAXIS SENSOR HISTIDINE KINASE-RELATED"/>
    <property type="match status" value="1"/>
</dbReference>
<dbReference type="InterPro" id="IPR002545">
    <property type="entry name" value="CheW-lke_dom"/>
</dbReference>
<dbReference type="InterPro" id="IPR039315">
    <property type="entry name" value="CheW"/>
</dbReference>